<comment type="caution">
    <text evidence="4">The sequence shown here is derived from an EMBL/GenBank/DDBJ whole genome shotgun (WGS) entry which is preliminary data.</text>
</comment>
<dbReference type="PANTHER" id="PTHR47926">
    <property type="entry name" value="PENTATRICOPEPTIDE REPEAT-CONTAINING PROTEIN"/>
    <property type="match status" value="1"/>
</dbReference>
<evidence type="ECO:0000313" key="4">
    <source>
        <dbReference type="EMBL" id="KAG6417257.1"/>
    </source>
</evidence>
<dbReference type="InterPro" id="IPR046848">
    <property type="entry name" value="E_motif"/>
</dbReference>
<keyword evidence="1" id="KW-0677">Repeat</keyword>
<feature type="repeat" description="PPR" evidence="2">
    <location>
        <begin position="46"/>
        <end position="80"/>
    </location>
</feature>
<evidence type="ECO:0000256" key="2">
    <source>
        <dbReference type="PROSITE-ProRule" id="PRU00708"/>
    </source>
</evidence>
<reference evidence="4" key="2">
    <citation type="submission" date="2020-08" db="EMBL/GenBank/DDBJ databases">
        <title>Plant Genome Project.</title>
        <authorList>
            <person name="Zhang R.-G."/>
        </authorList>
    </citation>
    <scope>NUCLEOTIDE SEQUENCE</scope>
    <source>
        <strain evidence="4">Huo1</strain>
        <tissue evidence="4">Leaf</tissue>
    </source>
</reference>
<dbReference type="GO" id="GO:0003723">
    <property type="term" value="F:RNA binding"/>
    <property type="evidence" value="ECO:0007669"/>
    <property type="project" value="InterPro"/>
</dbReference>
<evidence type="ECO:0000256" key="1">
    <source>
        <dbReference type="ARBA" id="ARBA00022737"/>
    </source>
</evidence>
<evidence type="ECO:0008006" key="6">
    <source>
        <dbReference type="Google" id="ProtNLM"/>
    </source>
</evidence>
<feature type="repeat" description="PPR" evidence="2">
    <location>
        <begin position="181"/>
        <end position="215"/>
    </location>
</feature>
<feature type="compositionally biased region" description="Pro residues" evidence="3">
    <location>
        <begin position="1"/>
        <end position="13"/>
    </location>
</feature>
<reference evidence="4" key="1">
    <citation type="submission" date="2018-01" db="EMBL/GenBank/DDBJ databases">
        <authorList>
            <person name="Mao J.F."/>
        </authorList>
    </citation>
    <scope>NUCLEOTIDE SEQUENCE</scope>
    <source>
        <strain evidence="4">Huo1</strain>
        <tissue evidence="4">Leaf</tissue>
    </source>
</reference>
<dbReference type="Proteomes" id="UP000298416">
    <property type="component" value="Unassembled WGS sequence"/>
</dbReference>
<name>A0A8X8ZT45_SALSN</name>
<dbReference type="NCBIfam" id="TIGR00756">
    <property type="entry name" value="PPR"/>
    <property type="match status" value="6"/>
</dbReference>
<dbReference type="FunFam" id="1.25.40.10:FF:000348">
    <property type="entry name" value="Pentatricopeptide repeat-containing protein chloroplastic"/>
    <property type="match status" value="1"/>
</dbReference>
<dbReference type="SUPFAM" id="SSF48452">
    <property type="entry name" value="TPR-like"/>
    <property type="match status" value="1"/>
</dbReference>
<evidence type="ECO:0000256" key="3">
    <source>
        <dbReference type="SAM" id="MobiDB-lite"/>
    </source>
</evidence>
<protein>
    <recommendedName>
        <fullName evidence="6">Pentatricopeptide repeat-containing protein</fullName>
    </recommendedName>
</protein>
<organism evidence="4">
    <name type="scientific">Salvia splendens</name>
    <name type="common">Scarlet sage</name>
    <dbReference type="NCBI Taxonomy" id="180675"/>
    <lineage>
        <taxon>Eukaryota</taxon>
        <taxon>Viridiplantae</taxon>
        <taxon>Streptophyta</taxon>
        <taxon>Embryophyta</taxon>
        <taxon>Tracheophyta</taxon>
        <taxon>Spermatophyta</taxon>
        <taxon>Magnoliopsida</taxon>
        <taxon>eudicotyledons</taxon>
        <taxon>Gunneridae</taxon>
        <taxon>Pentapetalae</taxon>
        <taxon>asterids</taxon>
        <taxon>lamiids</taxon>
        <taxon>Lamiales</taxon>
        <taxon>Lamiaceae</taxon>
        <taxon>Nepetoideae</taxon>
        <taxon>Mentheae</taxon>
        <taxon>Salviinae</taxon>
        <taxon>Salvia</taxon>
        <taxon>Salvia subgen. Calosphace</taxon>
        <taxon>core Calosphace</taxon>
    </lineage>
</organism>
<feature type="region of interest" description="Disordered" evidence="3">
    <location>
        <begin position="1"/>
        <end position="25"/>
    </location>
</feature>
<dbReference type="PANTHER" id="PTHR47926:SF510">
    <property type="entry name" value="PENTATRICOPEPTIDE REPEAT-CONTAINING PROTEIN"/>
    <property type="match status" value="1"/>
</dbReference>
<dbReference type="InterPro" id="IPR011990">
    <property type="entry name" value="TPR-like_helical_dom_sf"/>
</dbReference>
<dbReference type="InterPro" id="IPR046960">
    <property type="entry name" value="PPR_At4g14850-like_plant"/>
</dbReference>
<dbReference type="Pfam" id="PF20431">
    <property type="entry name" value="E_motif"/>
    <property type="match status" value="1"/>
</dbReference>
<dbReference type="FunFam" id="1.25.40.10:FF:000184">
    <property type="entry name" value="Pentatricopeptide repeat-containing protein, chloroplastic"/>
    <property type="match status" value="1"/>
</dbReference>
<dbReference type="EMBL" id="PNBA02000007">
    <property type="protein sequence ID" value="KAG6417257.1"/>
    <property type="molecule type" value="Genomic_DNA"/>
</dbReference>
<dbReference type="InterPro" id="IPR002885">
    <property type="entry name" value="PPR_rpt"/>
</dbReference>
<keyword evidence="5" id="KW-1185">Reference proteome</keyword>
<dbReference type="Pfam" id="PF13041">
    <property type="entry name" value="PPR_2"/>
    <property type="match status" value="2"/>
</dbReference>
<proteinExistence type="predicted"/>
<dbReference type="Pfam" id="PF01535">
    <property type="entry name" value="PPR"/>
    <property type="match status" value="6"/>
</dbReference>
<feature type="repeat" description="PPR" evidence="2">
    <location>
        <begin position="251"/>
        <end position="285"/>
    </location>
</feature>
<dbReference type="PROSITE" id="PS51375">
    <property type="entry name" value="PPR"/>
    <property type="match status" value="4"/>
</dbReference>
<evidence type="ECO:0000313" key="5">
    <source>
        <dbReference type="Proteomes" id="UP000298416"/>
    </source>
</evidence>
<dbReference type="AlphaFoldDB" id="A0A8X8ZT45"/>
<feature type="repeat" description="PPR" evidence="2">
    <location>
        <begin position="150"/>
        <end position="180"/>
    </location>
</feature>
<sequence>MSIPAFKPPPLRQSPPIADSPDHRHLHRSSFLSSQNINPNNSLESDTASWTSSIAHHCKNGRLSKAIILFNRMRISEIEPNHITFITLFSGCAHHPSQGSSLGPSIHGYARKIGLDVANVKVGTALIDMYSKIGEIGSARLVFDHMEMRNKVSWNTMINGYMRSGQFGDAVKLFDEMPERDAVSWTVLIDGFVKKGKFEEALGWFQEMQLAGADPDFVTIGSVLYAVANIGTLGIGLWMHRFVSKREFRDNIMVHNSLIDMYCRCGCVEFARQVFDTMLERSLVSWNSIIVGLACNAYAEEALRYFHLMQESGFEPDGVSFTGALTACSHAGLVEEGLKLFAEMARAHKIKPRIEHYGCVVDLYSRAGRLRDAMLVVETMPMKANEVVFGSLLAACRASGEIDLAETVMDYIRETDLDGHFNYVLLSNIYAATGSWGRAGKVRRKMKDRGLQKQPGISLIEIDCTIHEFVAGDRTHFDAENIHKILQLLSNEISLGLLRLMAVVVQRVGAGWDPPELPILRQLVLAGGALVKDQLLQSHLLLHLHEQLIKICSKSRKPYTLHTRFLNYNFMRGRERRPEKGWRKRDKRSKMEMVFAMAEMRGFCREINLERGWVERGDL</sequence>
<dbReference type="GO" id="GO:0009451">
    <property type="term" value="P:RNA modification"/>
    <property type="evidence" value="ECO:0007669"/>
    <property type="project" value="InterPro"/>
</dbReference>
<dbReference type="Gene3D" id="1.25.40.10">
    <property type="entry name" value="Tetratricopeptide repeat domain"/>
    <property type="match status" value="4"/>
</dbReference>
<accession>A0A8X8ZT45</accession>
<gene>
    <name evidence="4" type="ORF">SASPL_119410</name>
</gene>